<evidence type="ECO:0000313" key="2">
    <source>
        <dbReference type="Proteomes" id="UP000013167"/>
    </source>
</evidence>
<protein>
    <submittedName>
        <fullName evidence="1">Glutaconyl-CoA decarboxylase subunit gamma</fullName>
        <ecNumber evidence="1">4.1.1.70</ecNumber>
    </submittedName>
</protein>
<keyword evidence="1" id="KW-0456">Lyase</keyword>
<name>N0E1Z9_9MICO</name>
<organism evidence="1 2">
    <name type="scientific">Phycicoccus elongatus Lp2</name>
    <dbReference type="NCBI Taxonomy" id="1193181"/>
    <lineage>
        <taxon>Bacteria</taxon>
        <taxon>Bacillati</taxon>
        <taxon>Actinomycetota</taxon>
        <taxon>Actinomycetes</taxon>
        <taxon>Micrococcales</taxon>
        <taxon>Intrasporangiaceae</taxon>
        <taxon>Phycicoccus</taxon>
    </lineage>
</organism>
<accession>N0E1Z9</accession>
<dbReference type="AntiFam" id="ANF00010">
    <property type="entry name" value="tRNA translation"/>
</dbReference>
<dbReference type="STRING" id="1193181.BN10_730019"/>
<comment type="caution">
    <text evidence="1">The sequence shown here is derived from an EMBL/GenBank/DDBJ whole genome shotgun (WGS) entry which is preliminary data.</text>
</comment>
<evidence type="ECO:0000313" key="1">
    <source>
        <dbReference type="EMBL" id="CCH70988.1"/>
    </source>
</evidence>
<dbReference type="HOGENOM" id="CLU_2921234_0_0_11"/>
<dbReference type="GO" id="GO:0016829">
    <property type="term" value="F:lyase activity"/>
    <property type="evidence" value="ECO:0007669"/>
    <property type="project" value="UniProtKB-KW"/>
</dbReference>
<keyword evidence="2" id="KW-1185">Reference proteome</keyword>
<gene>
    <name evidence="1" type="ORF">BN10_730019</name>
</gene>
<dbReference type="Proteomes" id="UP000013167">
    <property type="component" value="Unassembled WGS sequence"/>
</dbReference>
<reference evidence="1 2" key="1">
    <citation type="journal article" date="2013" name="ISME J.">
        <title>A metabolic model for members of the genus Tetrasphaera involved in enhanced biological phosphorus removal.</title>
        <authorList>
            <person name="Kristiansen R."/>
            <person name="Nguyen H.T.T."/>
            <person name="Saunders A.M."/>
            <person name="Nielsen J.L."/>
            <person name="Wimmer R."/>
            <person name="Le V.Q."/>
            <person name="McIlroy S.J."/>
            <person name="Petrovski S."/>
            <person name="Seviour R.J."/>
            <person name="Calteau A."/>
            <person name="Nielsen K.L."/>
            <person name="Nielsen P.H."/>
        </authorList>
    </citation>
    <scope>NUCLEOTIDE SEQUENCE [LARGE SCALE GENOMIC DNA]</scope>
    <source>
        <strain evidence="1 2">Lp2</strain>
    </source>
</reference>
<dbReference type="AlphaFoldDB" id="N0E1Z9"/>
<proteinExistence type="predicted"/>
<sequence length="61" mass="6174">MQTRPGPVAQLVERHVYTVDVVGSRPAGPTAGSTFKPLAVISASARAPSRAGPAYAPTPGC</sequence>
<dbReference type="EC" id="4.1.1.70" evidence="1"/>
<dbReference type="EMBL" id="CAIZ01000145">
    <property type="protein sequence ID" value="CCH70988.1"/>
    <property type="molecule type" value="Genomic_DNA"/>
</dbReference>